<feature type="transmembrane region" description="Helical" evidence="1">
    <location>
        <begin position="196"/>
        <end position="218"/>
    </location>
</feature>
<comment type="caution">
    <text evidence="2">The sequence shown here is derived from an EMBL/GenBank/DDBJ whole genome shotgun (WGS) entry which is preliminary data.</text>
</comment>
<keyword evidence="1" id="KW-1133">Transmembrane helix</keyword>
<evidence type="ECO:0000313" key="3">
    <source>
        <dbReference type="Proteomes" id="UP000254224"/>
    </source>
</evidence>
<evidence type="ECO:0000256" key="1">
    <source>
        <dbReference type="SAM" id="Phobius"/>
    </source>
</evidence>
<dbReference type="EMBL" id="UHAI01000002">
    <property type="protein sequence ID" value="SUK17809.1"/>
    <property type="molecule type" value="Genomic_DNA"/>
</dbReference>
<proteinExistence type="predicted"/>
<organism evidence="2 3">
    <name type="scientific">Staphylococcus aureus</name>
    <dbReference type="NCBI Taxonomy" id="1280"/>
    <lineage>
        <taxon>Bacteria</taxon>
        <taxon>Bacillati</taxon>
        <taxon>Bacillota</taxon>
        <taxon>Bacilli</taxon>
        <taxon>Bacillales</taxon>
        <taxon>Staphylococcaceae</taxon>
        <taxon>Staphylococcus</taxon>
    </lineage>
</organism>
<dbReference type="AlphaFoldDB" id="A0A8G2MA46"/>
<keyword evidence="1" id="KW-0472">Membrane</keyword>
<feature type="transmembrane region" description="Helical" evidence="1">
    <location>
        <begin position="44"/>
        <end position="65"/>
    </location>
</feature>
<dbReference type="Proteomes" id="UP000254224">
    <property type="component" value="Unassembled WGS sequence"/>
</dbReference>
<keyword evidence="1" id="KW-0812">Transmembrane</keyword>
<sequence length="234" mass="27567">MTSNVYESVLNIKPDGKEVETLLCETENINKNPKYRIIKYKDEYLMIDLVSTWLALFFPMINWLIPKKYVKISEKDFETLNIVKPSKVNSFWPVAGSTVLFGVMLRRYSHLFIVKYEYSIVILICCIIILGIFLFFLYLNQKLKLQIYNENKNKSNKIIIFPTLKSLCLSIVLYIYLGGGSLFTIYMLLTIEVQNIILFITLFVIFLFFLFLNMCSLYDNKVHVLFKSNEIEKF</sequence>
<dbReference type="InterPro" id="IPR005915">
    <property type="entry name" value="Tandem_5TM"/>
</dbReference>
<dbReference type="Pfam" id="PF04276">
    <property type="entry name" value="DUF443"/>
    <property type="match status" value="1"/>
</dbReference>
<gene>
    <name evidence="2" type="ORF">NCTC7972_01326</name>
</gene>
<protein>
    <submittedName>
        <fullName evidence="2">Tandem five-TM protein</fullName>
    </submittedName>
</protein>
<evidence type="ECO:0000313" key="2">
    <source>
        <dbReference type="EMBL" id="SUK17809.1"/>
    </source>
</evidence>
<name>A0A8G2MA46_STAAU</name>
<dbReference type="NCBIfam" id="TIGR01218">
    <property type="entry name" value="Gpos_tandem_5TM"/>
    <property type="match status" value="1"/>
</dbReference>
<feature type="transmembrane region" description="Helical" evidence="1">
    <location>
        <begin position="118"/>
        <end position="138"/>
    </location>
</feature>
<accession>A0A8G2MA46</accession>
<reference evidence="2 3" key="1">
    <citation type="submission" date="2018-06" db="EMBL/GenBank/DDBJ databases">
        <authorList>
            <consortium name="Pathogen Informatics"/>
            <person name="Doyle S."/>
        </authorList>
    </citation>
    <scope>NUCLEOTIDE SEQUENCE [LARGE SCALE GENOMIC DNA]</scope>
    <source>
        <strain evidence="2 3">NCTC7972</strain>
    </source>
</reference>
<feature type="transmembrane region" description="Helical" evidence="1">
    <location>
        <begin position="86"/>
        <end position="106"/>
    </location>
</feature>